<dbReference type="Proteomes" id="UP001299220">
    <property type="component" value="Unassembled WGS sequence"/>
</dbReference>
<dbReference type="InterPro" id="IPR047901">
    <property type="entry name" value="BC1881-like"/>
</dbReference>
<sequence length="47" mass="5155">MNLENIPTCELVDELSKRDGVVQKIAEPYQDVDISVNGPAIILVVTD</sequence>
<protein>
    <submittedName>
        <fullName evidence="1">BC1881 family protein</fullName>
    </submittedName>
</protein>
<reference evidence="1 2" key="1">
    <citation type="submission" date="2020-12" db="EMBL/GenBank/DDBJ databases">
        <title>Whole genome sequences of gut porcine anaerobes.</title>
        <authorList>
            <person name="Kubasova T."/>
            <person name="Jahodarova E."/>
            <person name="Rychlik I."/>
        </authorList>
    </citation>
    <scope>NUCLEOTIDE SEQUENCE [LARGE SCALE GENOMIC DNA]</scope>
    <source>
        <strain evidence="1 2">An867</strain>
    </source>
</reference>
<name>A0ABS9CMH7_9FIRM</name>
<evidence type="ECO:0000313" key="2">
    <source>
        <dbReference type="Proteomes" id="UP001299220"/>
    </source>
</evidence>
<keyword evidence="2" id="KW-1185">Reference proteome</keyword>
<comment type="caution">
    <text evidence="1">The sequence shown here is derived from an EMBL/GenBank/DDBJ whole genome shotgun (WGS) entry which is preliminary data.</text>
</comment>
<organism evidence="1 2">
    <name type="scientific">Anaeromassilibacillus senegalensis</name>
    <dbReference type="NCBI Taxonomy" id="1673717"/>
    <lineage>
        <taxon>Bacteria</taxon>
        <taxon>Bacillati</taxon>
        <taxon>Bacillota</taxon>
        <taxon>Clostridia</taxon>
        <taxon>Eubacteriales</taxon>
        <taxon>Acutalibacteraceae</taxon>
        <taxon>Anaeromassilibacillus</taxon>
    </lineage>
</organism>
<accession>A0ABS9CMH7</accession>
<dbReference type="EMBL" id="JAFBIT010000001">
    <property type="protein sequence ID" value="MCF2651818.1"/>
    <property type="molecule type" value="Genomic_DNA"/>
</dbReference>
<proteinExistence type="predicted"/>
<dbReference type="RefSeq" id="WP_235322818.1">
    <property type="nucleotide sequence ID" value="NZ_JAFBIT010000001.1"/>
</dbReference>
<evidence type="ECO:0000313" key="1">
    <source>
        <dbReference type="EMBL" id="MCF2651818.1"/>
    </source>
</evidence>
<dbReference type="NCBIfam" id="NF033495">
    <property type="entry name" value="phage_BC1881"/>
    <property type="match status" value="1"/>
</dbReference>
<gene>
    <name evidence="1" type="ORF">JQM67_04315</name>
</gene>